<dbReference type="PATRIC" id="fig|1321818.3.peg.2352"/>
<name>U1QIZ3_9ACTO</name>
<evidence type="ECO:0000256" key="1">
    <source>
        <dbReference type="ARBA" id="ARBA00005417"/>
    </source>
</evidence>
<dbReference type="HOGENOM" id="CLU_000604_1_2_11"/>
<protein>
    <submittedName>
        <fullName evidence="6">Mutacin ABC transporter, ATP-binding protein MutF family protein</fullName>
    </submittedName>
</protein>
<evidence type="ECO:0000313" key="6">
    <source>
        <dbReference type="EMBL" id="ERH22171.1"/>
    </source>
</evidence>
<dbReference type="PANTHER" id="PTHR43335:SF4">
    <property type="entry name" value="ABC TRANSPORTER, ATP-BINDING PROTEIN"/>
    <property type="match status" value="1"/>
</dbReference>
<dbReference type="GO" id="GO:0005524">
    <property type="term" value="F:ATP binding"/>
    <property type="evidence" value="ECO:0007669"/>
    <property type="project" value="UniProtKB-KW"/>
</dbReference>
<evidence type="ECO:0000256" key="2">
    <source>
        <dbReference type="ARBA" id="ARBA00022448"/>
    </source>
</evidence>
<evidence type="ECO:0000259" key="5">
    <source>
        <dbReference type="PROSITE" id="PS50893"/>
    </source>
</evidence>
<proteinExistence type="inferred from homology"/>
<keyword evidence="3" id="KW-0547">Nucleotide-binding</keyword>
<reference evidence="6 7" key="1">
    <citation type="submission" date="2013-08" db="EMBL/GenBank/DDBJ databases">
        <authorList>
            <person name="Weinstock G."/>
            <person name="Sodergren E."/>
            <person name="Wylie T."/>
            <person name="Fulton L."/>
            <person name="Fulton R."/>
            <person name="Fronick C."/>
            <person name="O'Laughlin M."/>
            <person name="Godfrey J."/>
            <person name="Miner T."/>
            <person name="Herter B."/>
            <person name="Appelbaum E."/>
            <person name="Cordes M."/>
            <person name="Lek S."/>
            <person name="Wollam A."/>
            <person name="Pepin K.H."/>
            <person name="Palsikar V.B."/>
            <person name="Mitreva M."/>
            <person name="Wilson R.K."/>
        </authorList>
    </citation>
    <scope>NUCLEOTIDE SEQUENCE [LARGE SCALE GENOMIC DNA]</scope>
    <source>
        <strain evidence="6 7">F0542</strain>
    </source>
</reference>
<gene>
    <name evidence="6" type="ORF">HMPREF1979_02831</name>
</gene>
<sequence length="278" mass="29159">MYPSLRRWGDVGWADDARGRSARWSWLMIGIENLVKRHGAREVLHGVSLEARPGRVTGFVGPNGAGKSSTLRCLLGLDRADGGQALIDGRPYCELREPLRTVGAVLDGSGAHPSRTARGHLGWVASGAGISRSRVAEVLDIVGLSEVAGRRVRTFSLGMGQRLGLAAALLGDPEVLVLDEPVNGLDPEGIRWIRTLLRQRADAGGTVLLSSHVLAELAEVADDVIVIAGGRVRAAGTLEEVAAGYVNLEEAFFSLTAPAGNGAGGPVTPVERGEGARS</sequence>
<dbReference type="PROSITE" id="PS50893">
    <property type="entry name" value="ABC_TRANSPORTER_2"/>
    <property type="match status" value="1"/>
</dbReference>
<dbReference type="InterPro" id="IPR027417">
    <property type="entry name" value="P-loop_NTPase"/>
</dbReference>
<dbReference type="SUPFAM" id="SSF52540">
    <property type="entry name" value="P-loop containing nucleoside triphosphate hydrolases"/>
    <property type="match status" value="1"/>
</dbReference>
<evidence type="ECO:0000256" key="3">
    <source>
        <dbReference type="ARBA" id="ARBA00022741"/>
    </source>
</evidence>
<dbReference type="PANTHER" id="PTHR43335">
    <property type="entry name" value="ABC TRANSPORTER, ATP-BINDING PROTEIN"/>
    <property type="match status" value="1"/>
</dbReference>
<dbReference type="SMART" id="SM00382">
    <property type="entry name" value="AAA"/>
    <property type="match status" value="1"/>
</dbReference>
<evidence type="ECO:0000313" key="7">
    <source>
        <dbReference type="Proteomes" id="UP000016536"/>
    </source>
</evidence>
<keyword evidence="4 6" id="KW-0067">ATP-binding</keyword>
<dbReference type="Gene3D" id="3.40.50.300">
    <property type="entry name" value="P-loop containing nucleotide triphosphate hydrolases"/>
    <property type="match status" value="1"/>
</dbReference>
<dbReference type="GO" id="GO:0016887">
    <property type="term" value="F:ATP hydrolysis activity"/>
    <property type="evidence" value="ECO:0007669"/>
    <property type="project" value="InterPro"/>
</dbReference>
<keyword evidence="2" id="KW-0813">Transport</keyword>
<comment type="caution">
    <text evidence="6">The sequence shown here is derived from an EMBL/GenBank/DDBJ whole genome shotgun (WGS) entry which is preliminary data.</text>
</comment>
<comment type="similarity">
    <text evidence="1">Belongs to the ABC transporter superfamily.</text>
</comment>
<dbReference type="InterPro" id="IPR003439">
    <property type="entry name" value="ABC_transporter-like_ATP-bd"/>
</dbReference>
<evidence type="ECO:0000256" key="4">
    <source>
        <dbReference type="ARBA" id="ARBA00022840"/>
    </source>
</evidence>
<dbReference type="Pfam" id="PF00005">
    <property type="entry name" value="ABC_tran"/>
    <property type="match status" value="1"/>
</dbReference>
<organism evidence="6 7">
    <name type="scientific">Actinomyces johnsonii F0542</name>
    <dbReference type="NCBI Taxonomy" id="1321818"/>
    <lineage>
        <taxon>Bacteria</taxon>
        <taxon>Bacillati</taxon>
        <taxon>Actinomycetota</taxon>
        <taxon>Actinomycetes</taxon>
        <taxon>Actinomycetales</taxon>
        <taxon>Actinomycetaceae</taxon>
        <taxon>Actinomyces</taxon>
    </lineage>
</organism>
<keyword evidence="7" id="KW-1185">Reference proteome</keyword>
<dbReference type="AlphaFoldDB" id="U1QIZ3"/>
<dbReference type="InterPro" id="IPR003593">
    <property type="entry name" value="AAA+_ATPase"/>
</dbReference>
<feature type="domain" description="ABC transporter" evidence="5">
    <location>
        <begin position="29"/>
        <end position="254"/>
    </location>
</feature>
<accession>U1QIZ3</accession>
<dbReference type="EMBL" id="AWSE01000207">
    <property type="protein sequence ID" value="ERH22171.1"/>
    <property type="molecule type" value="Genomic_DNA"/>
</dbReference>
<dbReference type="Proteomes" id="UP000016536">
    <property type="component" value="Unassembled WGS sequence"/>
</dbReference>